<keyword evidence="1" id="KW-0472">Membrane</keyword>
<keyword evidence="1" id="KW-1133">Transmembrane helix</keyword>
<evidence type="ECO:0000256" key="1">
    <source>
        <dbReference type="SAM" id="Phobius"/>
    </source>
</evidence>
<reference evidence="2" key="8">
    <citation type="journal article" date="2005" name="Science">
        <title>Antisense Transcription in the Mammalian Transcriptome.</title>
        <authorList>
            <consortium name="RIKEN Genome Exploration Research Group and Genome Science Group (Genome Network Project Core Group) and the FANTOM Consortium"/>
        </authorList>
    </citation>
    <scope>NUCLEOTIDE SEQUENCE</scope>
    <source>
        <strain evidence="2">C57BL/6J</strain>
        <tissue evidence="2">Hippocampus</tissue>
    </source>
</reference>
<proteinExistence type="evidence at transcript level"/>
<organism evidence="2">
    <name type="scientific">Mus musculus</name>
    <name type="common">Mouse</name>
    <dbReference type="NCBI Taxonomy" id="10090"/>
    <lineage>
        <taxon>Eukaryota</taxon>
        <taxon>Metazoa</taxon>
        <taxon>Chordata</taxon>
        <taxon>Craniata</taxon>
        <taxon>Vertebrata</taxon>
        <taxon>Euteleostomi</taxon>
        <taxon>Mammalia</taxon>
        <taxon>Eutheria</taxon>
        <taxon>Euarchontoglires</taxon>
        <taxon>Glires</taxon>
        <taxon>Rodentia</taxon>
        <taxon>Myomorpha</taxon>
        <taxon>Muroidea</taxon>
        <taxon>Muridae</taxon>
        <taxon>Murinae</taxon>
        <taxon>Mus</taxon>
        <taxon>Mus</taxon>
    </lineage>
</organism>
<dbReference type="MGI" id="MGI:1920179">
    <property type="gene designation" value="Dip2c"/>
</dbReference>
<reference evidence="2" key="4">
    <citation type="submission" date="2000-07" db="EMBL/GenBank/DDBJ databases">
        <authorList>
            <person name="Adachi J."/>
            <person name="Aizawa K."/>
            <person name="Akahira S."/>
            <person name="Akimura T."/>
            <person name="Arai A."/>
            <person name="Aono H."/>
            <person name="Arakawa T."/>
            <person name="Bono H."/>
            <person name="Carninci P."/>
            <person name="Fukuda S."/>
            <person name="Fukunishi Y."/>
            <person name="Furuno M."/>
            <person name="Hanagaki T."/>
            <person name="Hara A."/>
            <person name="Hayatsu N."/>
            <person name="Hiramoto K."/>
            <person name="Hiraoka T."/>
            <person name="Hori F."/>
            <person name="Imotani K."/>
            <person name="Ishii Y."/>
            <person name="Itoh M."/>
            <person name="Izawa M."/>
            <person name="Kasukawa T."/>
            <person name="Kato H."/>
            <person name="Kawai J."/>
            <person name="Kojima Y."/>
            <person name="Konno H."/>
            <person name="Kouda M."/>
            <person name="Koya S."/>
            <person name="Kurihara C."/>
            <person name="Matsuyama T."/>
            <person name="Miyazaki A."/>
            <person name="Nishi K."/>
            <person name="Nomura K."/>
            <person name="Numazaki R."/>
            <person name="Ohno M."/>
            <person name="Okazaki Y."/>
            <person name="Okido T."/>
            <person name="Owa C."/>
            <person name="Saito H."/>
            <person name="Saito R."/>
            <person name="Sakai C."/>
            <person name="Sakai K."/>
            <person name="Sano H."/>
            <person name="Sasaki D."/>
            <person name="Shibata K."/>
            <person name="Shibata Y."/>
            <person name="Shinagawa A."/>
            <person name="Shiraki T."/>
            <person name="Sogabe Y."/>
            <person name="Suzuki H."/>
            <person name="Tagami M."/>
            <person name="Tagawa A."/>
            <person name="Takahashi F."/>
            <person name="Tanaka T."/>
            <person name="Tejima Y."/>
            <person name="Toya T."/>
            <person name="Yamamura T."/>
            <person name="Yasunishi A."/>
            <person name="Yoshida K."/>
            <person name="Yoshino M."/>
            <person name="Muramatsu M."/>
            <person name="Hayashizaki Y."/>
        </authorList>
    </citation>
    <scope>NUCLEOTIDE SEQUENCE</scope>
    <source>
        <strain evidence="2">C57BL/6J</strain>
        <tissue evidence="2">Hippocampus</tissue>
    </source>
</reference>
<evidence type="ECO:0000313" key="3">
    <source>
        <dbReference type="MGI" id="MGI:1920179"/>
    </source>
</evidence>
<feature type="transmembrane region" description="Helical" evidence="1">
    <location>
        <begin position="6"/>
        <end position="25"/>
    </location>
</feature>
<reference evidence="2" key="2">
    <citation type="journal article" date="2000" name="Genome Res.">
        <title>Normalization and subtraction of cap-trapper-selected cDNAs to prepare full-length cDNA libraries for rapid discovery of new genes.</title>
        <authorList>
            <person name="Carninci P."/>
            <person name="Shibata Y."/>
            <person name="Hayatsu N."/>
            <person name="Sugahara Y."/>
            <person name="Shibata K."/>
            <person name="Itoh M."/>
            <person name="Konno H."/>
            <person name="Okazaki Y."/>
            <person name="Muramatsu M."/>
            <person name="Hayashizaki Y."/>
        </authorList>
    </citation>
    <scope>NUCLEOTIDE SEQUENCE</scope>
    <source>
        <strain evidence="2">C57BL/6J</strain>
        <tissue evidence="2">Hippocampus</tissue>
    </source>
</reference>
<reference evidence="2" key="7">
    <citation type="journal article" date="2005" name="Science">
        <title>The Transcriptional Landscape of the Mammalian Genome.</title>
        <authorList>
            <consortium name="The FANTOM Consortium"/>
            <consortium name="Riken Genome Exploration Research Group and Genome Science Group (Genome Network Project Core Group)"/>
        </authorList>
    </citation>
    <scope>NUCLEOTIDE SEQUENCE</scope>
    <source>
        <strain evidence="2">C57BL/6J</strain>
        <tissue evidence="2">Hippocampus</tissue>
    </source>
</reference>
<reference evidence="2" key="1">
    <citation type="journal article" date="1999" name="Methods Enzymol.">
        <title>High-efficiency full-length cDNA cloning.</title>
        <authorList>
            <person name="Carninci P."/>
            <person name="Hayashizaki Y."/>
        </authorList>
    </citation>
    <scope>NUCLEOTIDE SEQUENCE</scope>
    <source>
        <strain evidence="2">C57BL/6J</strain>
        <tissue evidence="2">Hippocampus</tissue>
    </source>
</reference>
<protein>
    <submittedName>
        <fullName evidence="2">Uncharacterized protein</fullName>
    </submittedName>
</protein>
<dbReference type="AlphaFoldDB" id="Q9D6I2"/>
<name>Q9D6I2_MOUSE</name>
<gene>
    <name evidence="3" type="primary">Dip2c</name>
</gene>
<dbReference type="EMBL" id="AK013596">
    <property type="protein sequence ID" value="BAB28920.1"/>
    <property type="molecule type" value="mRNA"/>
</dbReference>
<evidence type="ECO:0000313" key="2">
    <source>
        <dbReference type="EMBL" id="BAB28920.1"/>
    </source>
</evidence>
<dbReference type="AGR" id="MGI:1920179"/>
<reference evidence="2" key="5">
    <citation type="journal article" date="2001" name="Nature">
        <title>Functional annotation of a full-length mouse cDNA collection.</title>
        <authorList>
            <consortium name="The RIKEN Genome Exploration Research Group Phase II Team and the FANTOM Consortium"/>
        </authorList>
    </citation>
    <scope>NUCLEOTIDE SEQUENCE</scope>
    <source>
        <strain evidence="2">C57BL/6J</strain>
        <tissue evidence="2">Hippocampus</tissue>
    </source>
</reference>
<reference evidence="2" key="3">
    <citation type="journal article" date="2000" name="Genome Res.">
        <title>RIKEN integrated sequence analysis (RISA) system--384-format sequencing pipeline with 384 multicapillary sequencer.</title>
        <authorList>
            <person name="Shibata K."/>
            <person name="Itoh M."/>
            <person name="Aizawa K."/>
            <person name="Nagaoka S."/>
            <person name="Sasaki N."/>
            <person name="Carninci P."/>
            <person name="Konno H."/>
            <person name="Akiyama J."/>
            <person name="Nishi K."/>
            <person name="Kitsunai T."/>
            <person name="Tashiro H."/>
            <person name="Itoh M."/>
            <person name="Sumi N."/>
            <person name="Ishii Y."/>
            <person name="Nakamura S."/>
            <person name="Hazama M."/>
            <person name="Nishine T."/>
            <person name="Harada A."/>
            <person name="Yamamoto R."/>
            <person name="Matsumoto H."/>
            <person name="Sakaguchi S."/>
            <person name="Ikegami T."/>
            <person name="Kashiwagi K."/>
            <person name="Fujiwake S."/>
            <person name="Inoue K."/>
            <person name="Togawa Y."/>
            <person name="Izawa M."/>
            <person name="Ohara E."/>
            <person name="Watahiki M."/>
            <person name="Yoneda Y."/>
            <person name="Ishikawa T."/>
            <person name="Ozawa K."/>
            <person name="Tanaka T."/>
            <person name="Matsuura S."/>
            <person name="Kawai J."/>
            <person name="Okazaki Y."/>
            <person name="Muramatsu M."/>
            <person name="Inoue Y."/>
            <person name="Kira A."/>
            <person name="Hayashizaki Y."/>
        </authorList>
    </citation>
    <scope>NUCLEOTIDE SEQUENCE</scope>
    <source>
        <strain evidence="2">C57BL/6J</strain>
        <tissue evidence="2">Hippocampus</tissue>
    </source>
</reference>
<sequence length="144" mass="16586">MCKALFISINHLIFQILFAHCYMFLHVSNTHSYSLQLPQGGKSLPHTERIFLIHAFAPPYLPPPQGTWFNVSDSRLIGKHDYSVQEIFHLANVRKQSKFRCHSEPTLNFSPYQLHTQGGRRLQHKGKAHPSRSLLYPAICHVTL</sequence>
<keyword evidence="1" id="KW-0812">Transmembrane</keyword>
<reference evidence="2" key="6">
    <citation type="journal article" date="2002" name="Nature">
        <title>Analysis of the mouse transcriptome based on functional annotation of 60,770 full-length cDNAs.</title>
        <authorList>
            <consortium name="The FANTOM Consortium and the RIKEN Genome Exploration Research Group Phase I and II Team"/>
        </authorList>
    </citation>
    <scope>NUCLEOTIDE SEQUENCE</scope>
    <source>
        <strain evidence="2">C57BL/6J</strain>
        <tissue evidence="2">Hippocampus</tissue>
    </source>
</reference>
<accession>Q9D6I2</accession>